<feature type="compositionally biased region" description="Basic and acidic residues" evidence="1">
    <location>
        <begin position="226"/>
        <end position="243"/>
    </location>
</feature>
<evidence type="ECO:0000256" key="1">
    <source>
        <dbReference type="SAM" id="MobiDB-lite"/>
    </source>
</evidence>
<feature type="compositionally biased region" description="Polar residues" evidence="1">
    <location>
        <begin position="398"/>
        <end position="408"/>
    </location>
</feature>
<evidence type="ECO:0000313" key="3">
    <source>
        <dbReference type="Proteomes" id="UP000076738"/>
    </source>
</evidence>
<sequence length="1111" mass="123127">MGGFTKPRDLRATNWWPGGAYLVKNKLYERPAAEAYVPYTVYLLETRYKVRYGQGRPAVPEHVVGMCPADVFPALLKKMNSTPHLFRQAMDNAIWPFDWQFERKKTNKWWANIDELVRFGVIDQLTAEEMERRRAEKLALKEEDEDEEDEDGEEDEEQVLSVHGQELDKVKRVKEVDDDLEIPLSMPMEEEELELPASEEEGPELPLSVRTEEEGEELEAEEDEETARFRERHAMRALKRGDFLPHMQTMPEGPDVREEGEGQAALATDPGEMVDSDASPTGCDGPEAVVEAPAAIPPTSELDTASESEKPLESQSAEEAGTPEAGAETAEPLPEFAPPETAIPEDVEEALERLAEAQEAEMGVEDVEVIPEDVEGIEVVEGDPSISEATEGLHPESEQSSDSPSTISPHPEPANPEIPSPPEHTSTTSSVTPSAPSSFPQIIKRTFSTSLSRFFAPTSLALFPRARTPPRRSPSNLPFSNPNPLGRMPLEQAQGEEVFRRPAPPHLDRVAPTDIYDTILDNSQPPAWAKAVELKRRHEGVEDINREAMALLADIPKDRSGIIDVKKMTDKQIETYVRLSAAGAEGLPTIYVPPIKRIMRRLVLSEEKKAMKESLGAPEQEPSPDAVSLQERRKQYKPLLAEKPFFRPLLSMTLPTRPIAASILRLSKSLTRGLPYYAAVSSDDRKHASSFGSRMREMRLTRMRGLCIDAALRLQGHRGGFVGLRLTPGDLGRGINGEGLEWEYQGKIPVYFGSFQPRLDEQMRIWKEEEGSEICTLGLMDEFGLPLNESQKRRNALSKTKMSDAELEAYQKESEEEQPLTEEDEMAMHTTGEDPAAETEGADELPATEEVDEDAERLMASHEKPWLKKPPMAARRITAENARQRALKHPKIKAKDTSEIDGAVRTKLNAEEPELQDEDPRKKPVTGRFQKKSYWQQRGPGEKSRFVKPFVKKPSAKEPTVAKSVVQKESAKTASSTETAGQKAGKQNPSTNEPAVAKSVVQKESAKKASSTAASGQGAGENKPVAKKPFVKKPWVKKTLSEPSGGESGEKKPFVKKPFVKKPFVKKPVEKKQGSAEGKPPQQAKQKQSSGETGPVEAAPIAAKAQKRATG</sequence>
<dbReference type="Proteomes" id="UP000076738">
    <property type="component" value="Unassembled WGS sequence"/>
</dbReference>
<feature type="region of interest" description="Disordered" evidence="1">
    <location>
        <begin position="182"/>
        <end position="438"/>
    </location>
</feature>
<feature type="compositionally biased region" description="Basic residues" evidence="1">
    <location>
        <begin position="1054"/>
        <end position="1065"/>
    </location>
</feature>
<evidence type="ECO:0000313" key="2">
    <source>
        <dbReference type="EMBL" id="KZO97264.1"/>
    </source>
</evidence>
<feature type="region of interest" description="Disordered" evidence="1">
    <location>
        <begin position="794"/>
        <end position="849"/>
    </location>
</feature>
<feature type="region of interest" description="Disordered" evidence="1">
    <location>
        <begin position="880"/>
        <end position="1111"/>
    </location>
</feature>
<feature type="compositionally biased region" description="Low complexity" evidence="1">
    <location>
        <begin position="317"/>
        <end position="332"/>
    </location>
</feature>
<feature type="compositionally biased region" description="Acidic residues" evidence="1">
    <location>
        <begin position="358"/>
        <end position="381"/>
    </location>
</feature>
<feature type="compositionally biased region" description="Acidic residues" evidence="1">
    <location>
        <begin position="188"/>
        <end position="203"/>
    </location>
</feature>
<feature type="compositionally biased region" description="Pro residues" evidence="1">
    <location>
        <begin position="410"/>
        <end position="422"/>
    </location>
</feature>
<dbReference type="AlphaFoldDB" id="A0A167N218"/>
<gene>
    <name evidence="2" type="ORF">CALVIDRAFT_536300</name>
</gene>
<keyword evidence="3" id="KW-1185">Reference proteome</keyword>
<dbReference type="EMBL" id="KV417280">
    <property type="protein sequence ID" value="KZO97264.1"/>
    <property type="molecule type" value="Genomic_DNA"/>
</dbReference>
<feature type="compositionally biased region" description="Low complexity" evidence="1">
    <location>
        <begin position="423"/>
        <end position="438"/>
    </location>
</feature>
<name>A0A167N218_CALVF</name>
<protein>
    <submittedName>
        <fullName evidence="2">Uncharacterized protein</fullName>
    </submittedName>
</protein>
<proteinExistence type="predicted"/>
<feature type="compositionally biased region" description="Basic and acidic residues" evidence="1">
    <location>
        <begin position="801"/>
        <end position="813"/>
    </location>
</feature>
<feature type="compositionally biased region" description="Acidic residues" evidence="1">
    <location>
        <begin position="814"/>
        <end position="825"/>
    </location>
</feature>
<feature type="compositionally biased region" description="Acidic residues" evidence="1">
    <location>
        <begin position="835"/>
        <end position="849"/>
    </location>
</feature>
<feature type="compositionally biased region" description="Basic and acidic residues" evidence="1">
    <location>
        <begin position="893"/>
        <end position="910"/>
    </location>
</feature>
<feature type="compositionally biased region" description="Polar residues" evidence="1">
    <location>
        <begin position="972"/>
        <end position="993"/>
    </location>
</feature>
<reference evidence="2 3" key="1">
    <citation type="journal article" date="2016" name="Mol. Biol. Evol.">
        <title>Comparative Genomics of Early-Diverging Mushroom-Forming Fungi Provides Insights into the Origins of Lignocellulose Decay Capabilities.</title>
        <authorList>
            <person name="Nagy L.G."/>
            <person name="Riley R."/>
            <person name="Tritt A."/>
            <person name="Adam C."/>
            <person name="Daum C."/>
            <person name="Floudas D."/>
            <person name="Sun H."/>
            <person name="Yadav J.S."/>
            <person name="Pangilinan J."/>
            <person name="Larsson K.H."/>
            <person name="Matsuura K."/>
            <person name="Barry K."/>
            <person name="Labutti K."/>
            <person name="Kuo R."/>
            <person name="Ohm R.A."/>
            <person name="Bhattacharya S.S."/>
            <person name="Shirouzu T."/>
            <person name="Yoshinaga Y."/>
            <person name="Martin F.M."/>
            <person name="Grigoriev I.V."/>
            <person name="Hibbett D.S."/>
        </authorList>
    </citation>
    <scope>NUCLEOTIDE SEQUENCE [LARGE SCALE GENOMIC DNA]</scope>
    <source>
        <strain evidence="2 3">TUFC12733</strain>
    </source>
</reference>
<feature type="region of interest" description="Disordered" evidence="1">
    <location>
        <begin position="465"/>
        <end position="487"/>
    </location>
</feature>
<accession>A0A167N218</accession>
<feature type="compositionally biased region" description="Low complexity" evidence="1">
    <location>
        <begin position="1008"/>
        <end position="1023"/>
    </location>
</feature>
<feature type="compositionally biased region" description="Acidic residues" evidence="1">
    <location>
        <begin position="142"/>
        <end position="158"/>
    </location>
</feature>
<feature type="region of interest" description="Disordered" evidence="1">
    <location>
        <begin position="138"/>
        <end position="164"/>
    </location>
</feature>
<organism evidence="2 3">
    <name type="scientific">Calocera viscosa (strain TUFC12733)</name>
    <dbReference type="NCBI Taxonomy" id="1330018"/>
    <lineage>
        <taxon>Eukaryota</taxon>
        <taxon>Fungi</taxon>
        <taxon>Dikarya</taxon>
        <taxon>Basidiomycota</taxon>
        <taxon>Agaricomycotina</taxon>
        <taxon>Dacrymycetes</taxon>
        <taxon>Dacrymycetales</taxon>
        <taxon>Dacrymycetaceae</taxon>
        <taxon>Calocera</taxon>
    </lineage>
</organism>
<dbReference type="OrthoDB" id="3258969at2759"/>
<feature type="compositionally biased region" description="Low complexity" evidence="1">
    <location>
        <begin position="473"/>
        <end position="485"/>
    </location>
</feature>
<feature type="compositionally biased region" description="Low complexity" evidence="1">
    <location>
        <begin position="286"/>
        <end position="298"/>
    </location>
</feature>
<feature type="compositionally biased region" description="Basic residues" evidence="1">
    <location>
        <begin position="1025"/>
        <end position="1036"/>
    </location>
</feature>
<feature type="compositionally biased region" description="Low complexity" evidence="1">
    <location>
        <begin position="1079"/>
        <end position="1088"/>
    </location>
</feature>
<feature type="compositionally biased region" description="Acidic residues" evidence="1">
    <location>
        <begin position="213"/>
        <end position="225"/>
    </location>
</feature>